<dbReference type="EMBL" id="QYRT01000003">
    <property type="protein sequence ID" value="TIH40364.1"/>
    <property type="molecule type" value="Genomic_DNA"/>
</dbReference>
<keyword evidence="3" id="KW-1185">Reference proteome</keyword>
<gene>
    <name evidence="2" type="ORF">D4765_02085</name>
</gene>
<feature type="transmembrane region" description="Helical" evidence="1">
    <location>
        <begin position="43"/>
        <end position="62"/>
    </location>
</feature>
<dbReference type="OrthoDB" id="4864772at2"/>
<evidence type="ECO:0000313" key="2">
    <source>
        <dbReference type="EMBL" id="TIH40364.1"/>
    </source>
</evidence>
<organism evidence="2 3">
    <name type="scientific">Subtercola vilae</name>
    <dbReference type="NCBI Taxonomy" id="2056433"/>
    <lineage>
        <taxon>Bacteria</taxon>
        <taxon>Bacillati</taxon>
        <taxon>Actinomycetota</taxon>
        <taxon>Actinomycetes</taxon>
        <taxon>Micrococcales</taxon>
        <taxon>Microbacteriaceae</taxon>
        <taxon>Subtercola</taxon>
    </lineage>
</organism>
<evidence type="ECO:0000313" key="3">
    <source>
        <dbReference type="Proteomes" id="UP000306192"/>
    </source>
</evidence>
<dbReference type="AlphaFoldDB" id="A0A4V4RGL0"/>
<dbReference type="RefSeq" id="WP_136640572.1">
    <property type="nucleotide sequence ID" value="NZ_QYRT01000003.1"/>
</dbReference>
<evidence type="ECO:0000256" key="1">
    <source>
        <dbReference type="SAM" id="Phobius"/>
    </source>
</evidence>
<accession>A0A4V4RGL0</accession>
<name>A0A4V4RGL0_9MICO</name>
<dbReference type="Proteomes" id="UP000306192">
    <property type="component" value="Unassembled WGS sequence"/>
</dbReference>
<feature type="transmembrane region" description="Helical" evidence="1">
    <location>
        <begin position="12"/>
        <end position="36"/>
    </location>
</feature>
<proteinExistence type="predicted"/>
<keyword evidence="1" id="KW-0812">Transmembrane</keyword>
<feature type="transmembrane region" description="Helical" evidence="1">
    <location>
        <begin position="173"/>
        <end position="196"/>
    </location>
</feature>
<keyword evidence="1" id="KW-1133">Transmembrane helix</keyword>
<feature type="transmembrane region" description="Helical" evidence="1">
    <location>
        <begin position="88"/>
        <end position="106"/>
    </location>
</feature>
<reference evidence="2 3" key="1">
    <citation type="journal article" date="2019" name="Microorganisms">
        <title>Systematic Affiliation and Genome Analysis of Subtercola vilae DB165(T) with Particular Emphasis on Cold Adaptation of an Isolate from a High-Altitude Cold Volcano Lake.</title>
        <authorList>
            <person name="Villalobos A.S."/>
            <person name="Wiese J."/>
            <person name="Imhoff J.F."/>
            <person name="Dorador C."/>
            <person name="Keller A."/>
            <person name="Hentschel U."/>
        </authorList>
    </citation>
    <scope>NUCLEOTIDE SEQUENCE [LARGE SCALE GENOMIC DNA]</scope>
    <source>
        <strain evidence="2 3">DB165</strain>
    </source>
</reference>
<sequence>MLPYEINGLPLHILLVHFVVIVIPAGALMTAAGAVWPAFRRKLGIVTPIVTLLGLLSVPLATNAGEWLQQRVGATPLIAAHVALGDTLLPWAIAQFLVSLVIWGWYRFFAASKAFPDAPVRRVSELVPVGGDTGGATRADARPAAPGLNGSAAAASAAVTAESAAAPRRRASLAVSLVVSIVLIVAGVGISAGTFYKVVQIGESGSSAVWQGSFSENPK</sequence>
<protein>
    <recommendedName>
        <fullName evidence="4">DUF2231 domain-containing protein</fullName>
    </recommendedName>
</protein>
<evidence type="ECO:0008006" key="4">
    <source>
        <dbReference type="Google" id="ProtNLM"/>
    </source>
</evidence>
<keyword evidence="1" id="KW-0472">Membrane</keyword>
<comment type="caution">
    <text evidence="2">The sequence shown here is derived from an EMBL/GenBank/DDBJ whole genome shotgun (WGS) entry which is preliminary data.</text>
</comment>